<dbReference type="EMBL" id="ABLK01000371">
    <property type="protein sequence ID" value="EDT37845.1"/>
    <property type="molecule type" value="Genomic_DNA"/>
</dbReference>
<proteinExistence type="predicted"/>
<comment type="caution">
    <text evidence="1">The sequence shown here is derived from an EMBL/GenBank/DDBJ whole genome shotgun (WGS) entry which is preliminary data.</text>
</comment>
<evidence type="ECO:0000313" key="1">
    <source>
        <dbReference type="EMBL" id="EDT37845.1"/>
    </source>
</evidence>
<protein>
    <submittedName>
        <fullName evidence="1">Uncharacterized protein</fullName>
    </submittedName>
</protein>
<name>B1TF06_9BURK</name>
<accession>B1TF06</accession>
<evidence type="ECO:0000313" key="2">
    <source>
        <dbReference type="Proteomes" id="UP000004814"/>
    </source>
</evidence>
<dbReference type="AlphaFoldDB" id="B1TF06"/>
<dbReference type="PATRIC" id="fig|396597.7.peg.1052"/>
<sequence length="375" mass="41323">MPMTDHGRLRAAARDAFVDFVGHQHRAHRRIAGGQPLRDGHQVRIDLLGLAREQRAGAAEAGDDLVGDEQDAEAPACVAHRLQPAGRRHDHAAGALHGLAEECGDVVRAELRDLRFERGDRRGDQRLRIVAERVAIRVGRRNMVLVRARYVEMAVEHGQRGEPRADRRRAVIAALERDHLLLRRAAGRVEIVGDEAQRGIDRIRAAEREVHAVQRRRRERREPFGELDRGLRAEMEIAGRVGQLLHLLGGGLHDAVAAVADVHAPQARERIEQRMAVAVAQEHAVSGFEHGDAARLVRAIVDDGVDQVLTIGFDQRGLVHGRAGLSSGVSGESMLPGEKSARVFNLLPETYGRGVCTGRFGIFCCAPRRAGRTRQ</sequence>
<organism evidence="1 2">
    <name type="scientific">Burkholderia ambifaria MEX-5</name>
    <dbReference type="NCBI Taxonomy" id="396597"/>
    <lineage>
        <taxon>Bacteria</taxon>
        <taxon>Pseudomonadati</taxon>
        <taxon>Pseudomonadota</taxon>
        <taxon>Betaproteobacteria</taxon>
        <taxon>Burkholderiales</taxon>
        <taxon>Burkholderiaceae</taxon>
        <taxon>Burkholderia</taxon>
        <taxon>Burkholderia cepacia complex</taxon>
    </lineage>
</organism>
<gene>
    <name evidence="1" type="ORF">BamMEX5DRAFT_6372</name>
</gene>
<reference evidence="1 2" key="1">
    <citation type="submission" date="2008-03" db="EMBL/GenBank/DDBJ databases">
        <title>Sequencing of the draft genome and assembly of Burkholderia ambifaria MEX-5.</title>
        <authorList>
            <consortium name="US DOE Joint Genome Institute (JGI-PGF)"/>
            <person name="Copeland A."/>
            <person name="Lucas S."/>
            <person name="Lapidus A."/>
            <person name="Glavina del Rio T."/>
            <person name="Dalin E."/>
            <person name="Tice H."/>
            <person name="Bruce D."/>
            <person name="Goodwin L."/>
            <person name="Pitluck S."/>
            <person name="Larimer F."/>
            <person name="Land M.L."/>
            <person name="Hauser L."/>
            <person name="Tiedje J."/>
            <person name="Richardson P."/>
        </authorList>
    </citation>
    <scope>NUCLEOTIDE SEQUENCE [LARGE SCALE GENOMIC DNA]</scope>
    <source>
        <strain evidence="1 2">MEX-5</strain>
    </source>
</reference>
<dbReference type="Proteomes" id="UP000004814">
    <property type="component" value="Unassembled WGS sequence"/>
</dbReference>